<proteinExistence type="predicted"/>
<organism evidence="2 3">
    <name type="scientific">Extensimonas vulgaris</name>
    <dbReference type="NCBI Taxonomy" id="1031594"/>
    <lineage>
        <taxon>Bacteria</taxon>
        <taxon>Pseudomonadati</taxon>
        <taxon>Pseudomonadota</taxon>
        <taxon>Betaproteobacteria</taxon>
        <taxon>Burkholderiales</taxon>
        <taxon>Comamonadaceae</taxon>
        <taxon>Extensimonas</taxon>
    </lineage>
</organism>
<feature type="signal peptide" evidence="1">
    <location>
        <begin position="1"/>
        <end position="19"/>
    </location>
</feature>
<keyword evidence="1" id="KW-0732">Signal</keyword>
<evidence type="ECO:0008006" key="4">
    <source>
        <dbReference type="Google" id="ProtNLM"/>
    </source>
</evidence>
<name>A0A369ANY9_9BURK</name>
<dbReference type="SUPFAM" id="SSF49373">
    <property type="entry name" value="Invasin/intimin cell-adhesion fragments"/>
    <property type="match status" value="4"/>
</dbReference>
<dbReference type="RefSeq" id="WP_144686913.1">
    <property type="nucleotide sequence ID" value="NZ_QPJU01000002.1"/>
</dbReference>
<reference evidence="2 3" key="1">
    <citation type="submission" date="2018-07" db="EMBL/GenBank/DDBJ databases">
        <title>Genomic Encyclopedia of Type Strains, Phase IV (KMG-IV): sequencing the most valuable type-strain genomes for metagenomic binning, comparative biology and taxonomic classification.</title>
        <authorList>
            <person name="Goeker M."/>
        </authorList>
    </citation>
    <scope>NUCLEOTIDE SEQUENCE [LARGE SCALE GENOMIC DNA]</scope>
    <source>
        <strain evidence="2 3">DSM 100911</strain>
    </source>
</reference>
<evidence type="ECO:0000256" key="1">
    <source>
        <dbReference type="SAM" id="SignalP"/>
    </source>
</evidence>
<dbReference type="PROSITE" id="PS51257">
    <property type="entry name" value="PROKAR_LIPOPROTEIN"/>
    <property type="match status" value="1"/>
</dbReference>
<dbReference type="Proteomes" id="UP000252174">
    <property type="component" value="Unassembled WGS sequence"/>
</dbReference>
<comment type="caution">
    <text evidence="2">The sequence shown here is derived from an EMBL/GenBank/DDBJ whole genome shotgun (WGS) entry which is preliminary data.</text>
</comment>
<evidence type="ECO:0000313" key="2">
    <source>
        <dbReference type="EMBL" id="RCX10825.1"/>
    </source>
</evidence>
<protein>
    <recommendedName>
        <fullName evidence="4">Big-1 domain-containing protein</fullName>
    </recommendedName>
</protein>
<sequence length="661" mass="66312">MKLHIIPVLALVAALTACGGGGGSPGTSHFGSGSSQTVSSDPVIKSASLLDSSGAATTSIAASGFTLLSVKLTDPKGNPLPNQLIDVSGDTNQVAFPEGPSGLTNASGVATIKLTRASLTATGAGSLTVTYSYRVGNFSAYPDGSPAPTADKVITAYVGYQLAAANVTLSNLDVGASTLPAYGTRPISVQATINGAPATSPVQVTFSASCGQISPSSASTNSSGIALVSYSATDPAGAAQSTQGCSGQTVQITASILGGSSLSANLNVQSAPATNMSFVDATPTRIYLANSGGPTQSIVRFKLVNARGEPLLGQSVTLSLKTLNGGIPKATLGTVGNTSPITSTTDANGMVSVAVFSGTVPTNVLVNAALTSNSAVQTDSAVLAIASGRPVQSRVSLSLEKFSIEGWNTDGQEATVTMSLADRQGNPVPDGTVVNFVTSGGVMIPPTCTTGSAPGDSRCTVSIRAQNPRPTGGRVAIMAYSPGEEDFVDANFNNVYDCGESFTDLGTAYRDDNFNGIFDSGEFSVPRAAEPSACAVAAVTPTPTHGDGVWGAADVRGQIPIVFASSQAIIGGSFSGSTFTTTVRDVNGNSMPTGSQITVTGAATGTDGHTCTIKSDATLTIPNTYGATAFPVVFACNSGDVLTVKVTTPLNVVTTSNFTVQ</sequence>
<evidence type="ECO:0000313" key="3">
    <source>
        <dbReference type="Proteomes" id="UP000252174"/>
    </source>
</evidence>
<dbReference type="EMBL" id="QPJU01000002">
    <property type="protein sequence ID" value="RCX10825.1"/>
    <property type="molecule type" value="Genomic_DNA"/>
</dbReference>
<keyword evidence="3" id="KW-1185">Reference proteome</keyword>
<gene>
    <name evidence="2" type="ORF">DFR45_102227</name>
</gene>
<dbReference type="OrthoDB" id="5522233at2"/>
<dbReference type="Gene3D" id="2.60.40.10">
    <property type="entry name" value="Immunoglobulins"/>
    <property type="match status" value="4"/>
</dbReference>
<dbReference type="AlphaFoldDB" id="A0A369ANY9"/>
<dbReference type="InterPro" id="IPR013783">
    <property type="entry name" value="Ig-like_fold"/>
</dbReference>
<accession>A0A369ANY9</accession>
<dbReference type="InterPro" id="IPR008964">
    <property type="entry name" value="Invasin/intimin_cell_adhesion"/>
</dbReference>
<feature type="chain" id="PRO_5017051452" description="Big-1 domain-containing protein" evidence="1">
    <location>
        <begin position="20"/>
        <end position="661"/>
    </location>
</feature>